<dbReference type="KEGG" id="lsf:I8J32_009645"/>
<dbReference type="RefSeq" id="WP_200611464.1">
    <property type="nucleotide sequence ID" value="NZ_CP071518.1"/>
</dbReference>
<comment type="subcellular location">
    <subcellularLocation>
        <location evidence="1">Cell membrane</location>
        <topology evidence="1">Multi-pass membrane protein</topology>
    </subcellularLocation>
</comment>
<accession>A0A974Y3E8</accession>
<reference evidence="9 10" key="1">
    <citation type="submission" date="2021-03" db="EMBL/GenBank/DDBJ databases">
        <title>Lysobacter sp. nov. isolated from soil of gangwondo yeongwol, south Korea.</title>
        <authorList>
            <person name="Kim K.R."/>
            <person name="Kim K.H."/>
            <person name="Jeon C.O."/>
        </authorList>
    </citation>
    <scope>NUCLEOTIDE SEQUENCE [LARGE SCALE GENOMIC DNA]</scope>
    <source>
        <strain evidence="9 10">R19</strain>
    </source>
</reference>
<proteinExistence type="predicted"/>
<feature type="compositionally biased region" description="Low complexity" evidence="6">
    <location>
        <begin position="567"/>
        <end position="577"/>
    </location>
</feature>
<evidence type="ECO:0000313" key="9">
    <source>
        <dbReference type="EMBL" id="QSX77071.1"/>
    </source>
</evidence>
<dbReference type="Proteomes" id="UP000639274">
    <property type="component" value="Chromosome"/>
</dbReference>
<feature type="transmembrane region" description="Helical" evidence="7">
    <location>
        <begin position="785"/>
        <end position="808"/>
    </location>
</feature>
<feature type="transmembrane region" description="Helical" evidence="7">
    <location>
        <begin position="820"/>
        <end position="841"/>
    </location>
</feature>
<feature type="transmembrane region" description="Helical" evidence="7">
    <location>
        <begin position="478"/>
        <end position="502"/>
    </location>
</feature>
<feature type="region of interest" description="Disordered" evidence="6">
    <location>
        <begin position="567"/>
        <end position="586"/>
    </location>
</feature>
<feature type="transmembrane region" description="Helical" evidence="7">
    <location>
        <begin position="34"/>
        <end position="52"/>
    </location>
</feature>
<evidence type="ECO:0000256" key="6">
    <source>
        <dbReference type="SAM" id="MobiDB-lite"/>
    </source>
</evidence>
<keyword evidence="3 7" id="KW-0812">Transmembrane</keyword>
<sequence>MSAASPRGSGSLRAAAGLAWRQLRRDLKSGDIRILLAALVLAVVAVTAVGFVTDRAARALTMEANRLLGGDAVLRGDRPIEGAARDAARSGGLRVADTVELTSMIRVGDGNTANLRLGDVRALGAGFPLRGTFRVRGVDDAERTLAQVPVAGTAWLSRAGADTLGARLGDSVHVGELKLRLVGLVTQEPDASMDYFNVAPKVFINLADLPATGLVQEGSRLGYRLVVAGDAGAVEKFTKIARDNLGRGQRLETIGQARPEIRSALDRAGRFLGLAALVSVVLAAVAVAMAARRHSARHLSGAAVMRCLGASQRTLVAIHVGEMLLLGLLASALGVAIAFALQWAIGGWLGGVLKLSIPPAGWMPALQGLGVGMVVLLAFGAPPVLALRRVSALRVLRRDLDATEPSAWAVAIAGIAGLAALLWWKAGSATLATAMLVGIGATLAVLGLLAWLLILLVRHLRPRLRGSLRYGLANVSRRAATSIAQVSALGLGLMALLLLTFVRTDLLDRWQLSLAKDAPNRFIINVQTDQVDGVREFIRAQGVAPPTLFPMVRARLVAHNGRTLAPADAAGAPASAGEGDDADQVRAQRRREREFNLSTVAAVRADNRIVAGKFWQGQAHPAPQFSVEEDFAESLDWKVGDRIAFDVAGRRVEAPITSLRSVDWESFRPNFFVVASPGTLDGLPASHITAVSVPASRPRFTAELVARYPNLSVIDVEAVLQQVRATGDQVSTVVQVVFWFSFAAGLLVLMAAISASQDERLLEGGVMRVLGGSRRQLRMAQASEFAAIGLLSGLVAAIAASILSGVVAKQVFDLPWTANWTLAAVGGGLGMCAALAAGLFATRRVLDAPPSVTLRELQG</sequence>
<dbReference type="PANTHER" id="PTHR30287">
    <property type="entry name" value="MEMBRANE COMPONENT OF PREDICTED ABC SUPERFAMILY METABOLITE UPTAKE TRANSPORTER"/>
    <property type="match status" value="1"/>
</dbReference>
<feature type="transmembrane region" description="Helical" evidence="7">
    <location>
        <begin position="736"/>
        <end position="755"/>
    </location>
</feature>
<evidence type="ECO:0000256" key="4">
    <source>
        <dbReference type="ARBA" id="ARBA00022989"/>
    </source>
</evidence>
<evidence type="ECO:0000256" key="1">
    <source>
        <dbReference type="ARBA" id="ARBA00004651"/>
    </source>
</evidence>
<dbReference type="AlphaFoldDB" id="A0A974Y3E8"/>
<dbReference type="Pfam" id="PF02687">
    <property type="entry name" value="FtsX"/>
    <property type="match status" value="2"/>
</dbReference>
<feature type="transmembrane region" description="Helical" evidence="7">
    <location>
        <begin position="365"/>
        <end position="387"/>
    </location>
</feature>
<evidence type="ECO:0000313" key="10">
    <source>
        <dbReference type="Proteomes" id="UP000639274"/>
    </source>
</evidence>
<evidence type="ECO:0000256" key="3">
    <source>
        <dbReference type="ARBA" id="ARBA00022692"/>
    </source>
</evidence>
<dbReference type="InterPro" id="IPR003838">
    <property type="entry name" value="ABC3_permease_C"/>
</dbReference>
<keyword evidence="2" id="KW-1003">Cell membrane</keyword>
<evidence type="ECO:0000259" key="8">
    <source>
        <dbReference type="Pfam" id="PF02687"/>
    </source>
</evidence>
<keyword evidence="5 7" id="KW-0472">Membrane</keyword>
<dbReference type="InterPro" id="IPR038766">
    <property type="entry name" value="Membrane_comp_ABC_pdt"/>
</dbReference>
<evidence type="ECO:0000256" key="5">
    <source>
        <dbReference type="ARBA" id="ARBA00023136"/>
    </source>
</evidence>
<protein>
    <submittedName>
        <fullName evidence="9">FtsX-like permease family protein</fullName>
    </submittedName>
</protein>
<keyword evidence="10" id="KW-1185">Reference proteome</keyword>
<feature type="domain" description="ABC3 transporter permease C-terminal" evidence="8">
    <location>
        <begin position="737"/>
        <end position="849"/>
    </location>
</feature>
<dbReference type="EMBL" id="CP071518">
    <property type="protein sequence ID" value="QSX77071.1"/>
    <property type="molecule type" value="Genomic_DNA"/>
</dbReference>
<feature type="transmembrane region" description="Helical" evidence="7">
    <location>
        <begin position="323"/>
        <end position="345"/>
    </location>
</feature>
<feature type="domain" description="ABC3 transporter permease C-terminal" evidence="8">
    <location>
        <begin position="274"/>
        <end position="391"/>
    </location>
</feature>
<feature type="transmembrane region" description="Helical" evidence="7">
    <location>
        <begin position="430"/>
        <end position="457"/>
    </location>
</feature>
<evidence type="ECO:0000256" key="7">
    <source>
        <dbReference type="SAM" id="Phobius"/>
    </source>
</evidence>
<feature type="transmembrane region" description="Helical" evidence="7">
    <location>
        <begin position="271"/>
        <end position="291"/>
    </location>
</feature>
<organism evidence="9 10">
    <name type="scientific">Agrilutibacter solisilvae</name>
    <dbReference type="NCBI Taxonomy" id="2763317"/>
    <lineage>
        <taxon>Bacteria</taxon>
        <taxon>Pseudomonadati</taxon>
        <taxon>Pseudomonadota</taxon>
        <taxon>Gammaproteobacteria</taxon>
        <taxon>Lysobacterales</taxon>
        <taxon>Lysobacteraceae</taxon>
        <taxon>Agrilutibacter</taxon>
    </lineage>
</organism>
<evidence type="ECO:0000256" key="2">
    <source>
        <dbReference type="ARBA" id="ARBA00022475"/>
    </source>
</evidence>
<dbReference type="GO" id="GO:0005886">
    <property type="term" value="C:plasma membrane"/>
    <property type="evidence" value="ECO:0007669"/>
    <property type="project" value="UniProtKB-SubCell"/>
</dbReference>
<gene>
    <name evidence="9" type="ORF">I8J32_009645</name>
</gene>
<dbReference type="PANTHER" id="PTHR30287:SF1">
    <property type="entry name" value="INNER MEMBRANE PROTEIN"/>
    <property type="match status" value="1"/>
</dbReference>
<feature type="transmembrane region" description="Helical" evidence="7">
    <location>
        <begin position="407"/>
        <end position="424"/>
    </location>
</feature>
<keyword evidence="4 7" id="KW-1133">Transmembrane helix</keyword>
<name>A0A974Y3E8_9GAMM</name>